<organism evidence="1 2">
    <name type="scientific">Canavalia gladiata</name>
    <name type="common">Sword bean</name>
    <name type="synonym">Dolichos gladiatus</name>
    <dbReference type="NCBI Taxonomy" id="3824"/>
    <lineage>
        <taxon>Eukaryota</taxon>
        <taxon>Viridiplantae</taxon>
        <taxon>Streptophyta</taxon>
        <taxon>Embryophyta</taxon>
        <taxon>Tracheophyta</taxon>
        <taxon>Spermatophyta</taxon>
        <taxon>Magnoliopsida</taxon>
        <taxon>eudicotyledons</taxon>
        <taxon>Gunneridae</taxon>
        <taxon>Pentapetalae</taxon>
        <taxon>rosids</taxon>
        <taxon>fabids</taxon>
        <taxon>Fabales</taxon>
        <taxon>Fabaceae</taxon>
        <taxon>Papilionoideae</taxon>
        <taxon>50 kb inversion clade</taxon>
        <taxon>NPAAA clade</taxon>
        <taxon>indigoferoid/millettioid clade</taxon>
        <taxon>Phaseoleae</taxon>
        <taxon>Canavalia</taxon>
    </lineage>
</organism>
<evidence type="ECO:0000313" key="1">
    <source>
        <dbReference type="EMBL" id="KAK7360958.1"/>
    </source>
</evidence>
<evidence type="ECO:0000313" key="2">
    <source>
        <dbReference type="Proteomes" id="UP001367508"/>
    </source>
</evidence>
<dbReference type="Proteomes" id="UP001367508">
    <property type="component" value="Unassembled WGS sequence"/>
</dbReference>
<dbReference type="EMBL" id="JAYMYQ010000001">
    <property type="protein sequence ID" value="KAK7360958.1"/>
    <property type="molecule type" value="Genomic_DNA"/>
</dbReference>
<dbReference type="AlphaFoldDB" id="A0AAN9MYX4"/>
<comment type="caution">
    <text evidence="1">The sequence shown here is derived from an EMBL/GenBank/DDBJ whole genome shotgun (WGS) entry which is preliminary data.</text>
</comment>
<proteinExistence type="predicted"/>
<gene>
    <name evidence="1" type="ORF">VNO77_02979</name>
</gene>
<protein>
    <submittedName>
        <fullName evidence="1">Uncharacterized protein</fullName>
    </submittedName>
</protein>
<name>A0AAN9MYX4_CANGL</name>
<keyword evidence="2" id="KW-1185">Reference proteome</keyword>
<accession>A0AAN9MYX4</accession>
<sequence>MRKGQLEILDIFFHWVRGKNPRLLVSQRYVVTIKGREGPLELPVASHNLALLPAPSSARALDSRDIFIAITRHSSIQHQVKIQRPYSKIDRLNFNSQIAIKKSISRRIQLRLAFSSSAFVLSVARY</sequence>
<reference evidence="1 2" key="1">
    <citation type="submission" date="2024-01" db="EMBL/GenBank/DDBJ databases">
        <title>The genomes of 5 underutilized Papilionoideae crops provide insights into root nodulation and disease resistanc.</title>
        <authorList>
            <person name="Jiang F."/>
        </authorList>
    </citation>
    <scope>NUCLEOTIDE SEQUENCE [LARGE SCALE GENOMIC DNA]</scope>
    <source>
        <strain evidence="1">LVBAO_FW01</strain>
        <tissue evidence="1">Leaves</tissue>
    </source>
</reference>